<proteinExistence type="predicted"/>
<evidence type="ECO:0000313" key="1">
    <source>
        <dbReference type="EMBL" id="GGM08426.1"/>
    </source>
</evidence>
<comment type="caution">
    <text evidence="1">The sequence shown here is derived from an EMBL/GenBank/DDBJ whole genome shotgun (WGS) entry which is preliminary data.</text>
</comment>
<keyword evidence="2" id="KW-1185">Reference proteome</keyword>
<accession>A0A917T526</accession>
<gene>
    <name evidence="1" type="ORF">GCM10007977_006840</name>
</gene>
<dbReference type="AlphaFoldDB" id="A0A917T526"/>
<organism evidence="1 2">
    <name type="scientific">Dactylosporangium sucinum</name>
    <dbReference type="NCBI Taxonomy" id="1424081"/>
    <lineage>
        <taxon>Bacteria</taxon>
        <taxon>Bacillati</taxon>
        <taxon>Actinomycetota</taxon>
        <taxon>Actinomycetes</taxon>
        <taxon>Micromonosporales</taxon>
        <taxon>Micromonosporaceae</taxon>
        <taxon>Dactylosporangium</taxon>
    </lineage>
</organism>
<sequence length="67" mass="8024">MDLKELVRQRRRHQPRPRSWLANKLKRGEQCRDCHRPWPCDQYVSARNSVLVYALRRLELARPGSLG</sequence>
<protein>
    <submittedName>
        <fullName evidence="1">Uncharacterized protein</fullName>
    </submittedName>
</protein>
<evidence type="ECO:0000313" key="2">
    <source>
        <dbReference type="Proteomes" id="UP000642070"/>
    </source>
</evidence>
<dbReference type="EMBL" id="BMPI01000003">
    <property type="protein sequence ID" value="GGM08426.1"/>
    <property type="molecule type" value="Genomic_DNA"/>
</dbReference>
<reference evidence="1" key="2">
    <citation type="submission" date="2020-09" db="EMBL/GenBank/DDBJ databases">
        <authorList>
            <person name="Sun Q."/>
            <person name="Ohkuma M."/>
        </authorList>
    </citation>
    <scope>NUCLEOTIDE SEQUENCE</scope>
    <source>
        <strain evidence="1">JCM 19831</strain>
    </source>
</reference>
<dbReference type="RefSeq" id="WP_190248193.1">
    <property type="nucleotide sequence ID" value="NZ_BMPI01000003.1"/>
</dbReference>
<name>A0A917T526_9ACTN</name>
<reference evidence="1" key="1">
    <citation type="journal article" date="2014" name="Int. J. Syst. Evol. Microbiol.">
        <title>Complete genome sequence of Corynebacterium casei LMG S-19264T (=DSM 44701T), isolated from a smear-ripened cheese.</title>
        <authorList>
            <consortium name="US DOE Joint Genome Institute (JGI-PGF)"/>
            <person name="Walter F."/>
            <person name="Albersmeier A."/>
            <person name="Kalinowski J."/>
            <person name="Ruckert C."/>
        </authorList>
    </citation>
    <scope>NUCLEOTIDE SEQUENCE</scope>
    <source>
        <strain evidence="1">JCM 19831</strain>
    </source>
</reference>
<dbReference type="Proteomes" id="UP000642070">
    <property type="component" value="Unassembled WGS sequence"/>
</dbReference>